<keyword evidence="2" id="KW-1185">Reference proteome</keyword>
<evidence type="ECO:0000313" key="2">
    <source>
        <dbReference type="Proteomes" id="UP001050808"/>
    </source>
</evidence>
<gene>
    <name evidence="1" type="ORF">Sviol_02540</name>
</gene>
<organism evidence="1 2">
    <name type="scientific">Streptomyces violascens</name>
    <dbReference type="NCBI Taxonomy" id="67381"/>
    <lineage>
        <taxon>Bacteria</taxon>
        <taxon>Bacillati</taxon>
        <taxon>Actinomycetota</taxon>
        <taxon>Actinomycetes</taxon>
        <taxon>Kitasatosporales</taxon>
        <taxon>Streptomycetaceae</taxon>
        <taxon>Streptomyces</taxon>
    </lineage>
</organism>
<sequence length="127" mass="13614">MWSLSESGLRGRVVGEAEEVSAHADHGVAHPLRIVQSGAGESAVVQEHHHVARVVGVGVCPAAAANWVTVSWNQPGARRPRSGKQLEDMIENRRSQALPCLSSLTWPSPDAAACLRHLTESATQQVR</sequence>
<dbReference type="EMBL" id="BNDY01000002">
    <property type="protein sequence ID" value="GHI35846.1"/>
    <property type="molecule type" value="Genomic_DNA"/>
</dbReference>
<comment type="caution">
    <text evidence="1">The sequence shown here is derived from an EMBL/GenBank/DDBJ whole genome shotgun (WGS) entry which is preliminary data.</text>
</comment>
<dbReference type="Proteomes" id="UP001050808">
    <property type="component" value="Unassembled WGS sequence"/>
</dbReference>
<reference evidence="1" key="1">
    <citation type="submission" date="2024-05" db="EMBL/GenBank/DDBJ databases">
        <title>Whole genome shotgun sequence of Streptomyces violascens NBRC 12920.</title>
        <authorList>
            <person name="Komaki H."/>
            <person name="Tamura T."/>
        </authorList>
    </citation>
    <scope>NUCLEOTIDE SEQUENCE</scope>
    <source>
        <strain evidence="1">NBRC 12920</strain>
    </source>
</reference>
<protein>
    <submittedName>
        <fullName evidence="1">Uncharacterized protein</fullName>
    </submittedName>
</protein>
<proteinExistence type="predicted"/>
<name>A0ABQ3QEX9_9ACTN</name>
<accession>A0ABQ3QEX9</accession>
<evidence type="ECO:0000313" key="1">
    <source>
        <dbReference type="EMBL" id="GHI35846.1"/>
    </source>
</evidence>